<dbReference type="RefSeq" id="WP_416206202.1">
    <property type="nucleotide sequence ID" value="NZ_JBBKTX010000013.1"/>
</dbReference>
<accession>A0ABW8NJP2</accession>
<protein>
    <submittedName>
        <fullName evidence="3">Histidine triad nucleotide-binding protein</fullName>
    </submittedName>
</protein>
<proteinExistence type="predicted"/>
<comment type="caution">
    <text evidence="3">The sequence shown here is derived from an EMBL/GenBank/DDBJ whole genome shotgun (WGS) entry which is preliminary data.</text>
</comment>
<evidence type="ECO:0000259" key="2">
    <source>
        <dbReference type="PROSITE" id="PS51084"/>
    </source>
</evidence>
<dbReference type="EMBL" id="JBBKTX010000013">
    <property type="protein sequence ID" value="MFK4753121.1"/>
    <property type="molecule type" value="Genomic_DNA"/>
</dbReference>
<organism evidence="3 4">
    <name type="scientific">Oceanobacter antarcticus</name>
    <dbReference type="NCBI Taxonomy" id="3133425"/>
    <lineage>
        <taxon>Bacteria</taxon>
        <taxon>Pseudomonadati</taxon>
        <taxon>Pseudomonadota</taxon>
        <taxon>Gammaproteobacteria</taxon>
        <taxon>Oceanospirillales</taxon>
        <taxon>Oceanospirillaceae</taxon>
        <taxon>Oceanobacter</taxon>
    </lineage>
</organism>
<dbReference type="Pfam" id="PF01230">
    <property type="entry name" value="HIT"/>
    <property type="match status" value="1"/>
</dbReference>
<dbReference type="PANTHER" id="PTHR23089">
    <property type="entry name" value="HISTIDINE TRIAD HIT PROTEIN"/>
    <property type="match status" value="1"/>
</dbReference>
<sequence>MSEDTIFGKIARGEIPANIVYEDDLVLAFRDLYPAAPTHILIIPRKPIPRLCDANVEDKELLGHMLLTANQVAEAEGLGDKFRLVINNGADAGQSVFHLHMHVIGGRPLNWPPG</sequence>
<name>A0ABW8NJP2_9GAMM</name>
<dbReference type="Gene3D" id="3.30.428.10">
    <property type="entry name" value="HIT-like"/>
    <property type="match status" value="1"/>
</dbReference>
<dbReference type="PRINTS" id="PR00332">
    <property type="entry name" value="HISTRIAD"/>
</dbReference>
<feature type="domain" description="HIT" evidence="2">
    <location>
        <begin position="6"/>
        <end position="114"/>
    </location>
</feature>
<dbReference type="InterPro" id="IPR011146">
    <property type="entry name" value="HIT-like"/>
</dbReference>
<dbReference type="PROSITE" id="PS00892">
    <property type="entry name" value="HIT_1"/>
    <property type="match status" value="1"/>
</dbReference>
<evidence type="ECO:0000313" key="4">
    <source>
        <dbReference type="Proteomes" id="UP001620597"/>
    </source>
</evidence>
<dbReference type="PROSITE" id="PS51084">
    <property type="entry name" value="HIT_2"/>
    <property type="match status" value="1"/>
</dbReference>
<dbReference type="InterPro" id="IPR001310">
    <property type="entry name" value="Histidine_triad_HIT"/>
</dbReference>
<dbReference type="InterPro" id="IPR036265">
    <property type="entry name" value="HIT-like_sf"/>
</dbReference>
<evidence type="ECO:0000256" key="1">
    <source>
        <dbReference type="PROSITE-ProRule" id="PRU00464"/>
    </source>
</evidence>
<dbReference type="Proteomes" id="UP001620597">
    <property type="component" value="Unassembled WGS sequence"/>
</dbReference>
<dbReference type="InterPro" id="IPR019808">
    <property type="entry name" value="Histidine_triad_CS"/>
</dbReference>
<gene>
    <name evidence="3" type="ORF">WG929_11925</name>
</gene>
<reference evidence="3 4" key="1">
    <citation type="submission" date="2024-03" db="EMBL/GenBank/DDBJ databases">
        <title>High-quality draft genome sequence of Oceanobacter sp. wDCs-4.</title>
        <authorList>
            <person name="Dong C."/>
        </authorList>
    </citation>
    <scope>NUCLEOTIDE SEQUENCE [LARGE SCALE GENOMIC DNA]</scope>
    <source>
        <strain evidence="4">wDCs-4</strain>
    </source>
</reference>
<dbReference type="CDD" id="cd01276">
    <property type="entry name" value="PKCI_related"/>
    <property type="match status" value="1"/>
</dbReference>
<keyword evidence="4" id="KW-1185">Reference proteome</keyword>
<dbReference type="SUPFAM" id="SSF54197">
    <property type="entry name" value="HIT-like"/>
    <property type="match status" value="1"/>
</dbReference>
<evidence type="ECO:0000313" key="3">
    <source>
        <dbReference type="EMBL" id="MFK4753121.1"/>
    </source>
</evidence>
<feature type="short sequence motif" description="Histidine triad motif" evidence="1">
    <location>
        <begin position="98"/>
        <end position="102"/>
    </location>
</feature>